<keyword evidence="3" id="KW-1185">Reference proteome</keyword>
<dbReference type="AlphaFoldDB" id="A0A1L9NPB3"/>
<organism evidence="2 3">
    <name type="scientific">Aspergillus tubingensis (strain CBS 134.48)</name>
    <dbReference type="NCBI Taxonomy" id="767770"/>
    <lineage>
        <taxon>Eukaryota</taxon>
        <taxon>Fungi</taxon>
        <taxon>Dikarya</taxon>
        <taxon>Ascomycota</taxon>
        <taxon>Pezizomycotina</taxon>
        <taxon>Eurotiomycetes</taxon>
        <taxon>Eurotiomycetidae</taxon>
        <taxon>Eurotiales</taxon>
        <taxon>Aspergillaceae</taxon>
        <taxon>Aspergillus</taxon>
        <taxon>Aspergillus subgen. Circumdati</taxon>
    </lineage>
</organism>
<dbReference type="Proteomes" id="UP000184304">
    <property type="component" value="Unassembled WGS sequence"/>
</dbReference>
<sequence length="64" mass="7152">MNEWVRFCRAQTTAEAESACFGSCLLQLLARLLGVTTYLNLPFLFAFSLSLIFSFSSLPLSPEE</sequence>
<protein>
    <submittedName>
        <fullName evidence="2">Uncharacterized protein</fullName>
    </submittedName>
</protein>
<reference evidence="3" key="1">
    <citation type="journal article" date="2017" name="Genome Biol.">
        <title>Comparative genomics reveals high biological diversity and specific adaptations in the industrially and medically important fungal genus Aspergillus.</title>
        <authorList>
            <person name="de Vries R.P."/>
            <person name="Riley R."/>
            <person name="Wiebenga A."/>
            <person name="Aguilar-Osorio G."/>
            <person name="Amillis S."/>
            <person name="Uchima C.A."/>
            <person name="Anderluh G."/>
            <person name="Asadollahi M."/>
            <person name="Askin M."/>
            <person name="Barry K."/>
            <person name="Battaglia E."/>
            <person name="Bayram O."/>
            <person name="Benocci T."/>
            <person name="Braus-Stromeyer S.A."/>
            <person name="Caldana C."/>
            <person name="Canovas D."/>
            <person name="Cerqueira G.C."/>
            <person name="Chen F."/>
            <person name="Chen W."/>
            <person name="Choi C."/>
            <person name="Clum A."/>
            <person name="Dos Santos R.A."/>
            <person name="Damasio A.R."/>
            <person name="Diallinas G."/>
            <person name="Emri T."/>
            <person name="Fekete E."/>
            <person name="Flipphi M."/>
            <person name="Freyberg S."/>
            <person name="Gallo A."/>
            <person name="Gournas C."/>
            <person name="Habgood R."/>
            <person name="Hainaut M."/>
            <person name="Harispe M.L."/>
            <person name="Henrissat B."/>
            <person name="Hilden K.S."/>
            <person name="Hope R."/>
            <person name="Hossain A."/>
            <person name="Karabika E."/>
            <person name="Karaffa L."/>
            <person name="Karanyi Z."/>
            <person name="Krasevec N."/>
            <person name="Kuo A."/>
            <person name="Kusch H."/>
            <person name="LaButti K."/>
            <person name="Lagendijk E.L."/>
            <person name="Lapidus A."/>
            <person name="Levasseur A."/>
            <person name="Lindquist E."/>
            <person name="Lipzen A."/>
            <person name="Logrieco A.F."/>
            <person name="MacCabe A."/>
            <person name="Maekelae M.R."/>
            <person name="Malavazi I."/>
            <person name="Melin P."/>
            <person name="Meyer V."/>
            <person name="Mielnichuk N."/>
            <person name="Miskei M."/>
            <person name="Molnar A.P."/>
            <person name="Mule G."/>
            <person name="Ngan C.Y."/>
            <person name="Orejas M."/>
            <person name="Orosz E."/>
            <person name="Ouedraogo J.P."/>
            <person name="Overkamp K.M."/>
            <person name="Park H.-S."/>
            <person name="Perrone G."/>
            <person name="Piumi F."/>
            <person name="Punt P.J."/>
            <person name="Ram A.F."/>
            <person name="Ramon A."/>
            <person name="Rauscher S."/>
            <person name="Record E."/>
            <person name="Riano-Pachon D.M."/>
            <person name="Robert V."/>
            <person name="Roehrig J."/>
            <person name="Ruller R."/>
            <person name="Salamov A."/>
            <person name="Salih N.S."/>
            <person name="Samson R.A."/>
            <person name="Sandor E."/>
            <person name="Sanguinetti M."/>
            <person name="Schuetze T."/>
            <person name="Sepcic K."/>
            <person name="Shelest E."/>
            <person name="Sherlock G."/>
            <person name="Sophianopoulou V."/>
            <person name="Squina F.M."/>
            <person name="Sun H."/>
            <person name="Susca A."/>
            <person name="Todd R.B."/>
            <person name="Tsang A."/>
            <person name="Unkles S.E."/>
            <person name="van de Wiele N."/>
            <person name="van Rossen-Uffink D."/>
            <person name="Oliveira J.V."/>
            <person name="Vesth T.C."/>
            <person name="Visser J."/>
            <person name="Yu J.-H."/>
            <person name="Zhou M."/>
            <person name="Andersen M.R."/>
            <person name="Archer D.B."/>
            <person name="Baker S.E."/>
            <person name="Benoit I."/>
            <person name="Brakhage A.A."/>
            <person name="Braus G.H."/>
            <person name="Fischer R."/>
            <person name="Frisvad J.C."/>
            <person name="Goldman G.H."/>
            <person name="Houbraken J."/>
            <person name="Oakley B."/>
            <person name="Pocsi I."/>
            <person name="Scazzocchio C."/>
            <person name="Seiboth B."/>
            <person name="vanKuyk P.A."/>
            <person name="Wortman J."/>
            <person name="Dyer P.S."/>
            <person name="Grigoriev I.V."/>
        </authorList>
    </citation>
    <scope>NUCLEOTIDE SEQUENCE [LARGE SCALE GENOMIC DNA]</scope>
    <source>
        <strain evidence="3">CBS 134.48</strain>
    </source>
</reference>
<evidence type="ECO:0000313" key="2">
    <source>
        <dbReference type="EMBL" id="OJI90954.1"/>
    </source>
</evidence>
<feature type="transmembrane region" description="Helical" evidence="1">
    <location>
        <begin position="38"/>
        <end position="58"/>
    </location>
</feature>
<evidence type="ECO:0000313" key="3">
    <source>
        <dbReference type="Proteomes" id="UP000184304"/>
    </source>
</evidence>
<dbReference type="VEuPathDB" id="FungiDB:ASPTUDRAFT_278020"/>
<keyword evidence="1" id="KW-0812">Transmembrane</keyword>
<keyword evidence="1" id="KW-0472">Membrane</keyword>
<proteinExistence type="predicted"/>
<dbReference type="EMBL" id="KV878176">
    <property type="protein sequence ID" value="OJI90954.1"/>
    <property type="molecule type" value="Genomic_DNA"/>
</dbReference>
<gene>
    <name evidence="2" type="ORF">ASPTUDRAFT_278020</name>
</gene>
<keyword evidence="1" id="KW-1133">Transmembrane helix</keyword>
<accession>A0A1L9NPB3</accession>
<evidence type="ECO:0000256" key="1">
    <source>
        <dbReference type="SAM" id="Phobius"/>
    </source>
</evidence>
<name>A0A1L9NPB3_ASPTC</name>